<gene>
    <name evidence="3" type="ORF">BGZ80_009903</name>
</gene>
<keyword evidence="2" id="KW-1133">Transmembrane helix</keyword>
<dbReference type="EMBL" id="JAAAID010000636">
    <property type="protein sequence ID" value="KAG0015355.1"/>
    <property type="molecule type" value="Genomic_DNA"/>
</dbReference>
<feature type="region of interest" description="Disordered" evidence="1">
    <location>
        <begin position="364"/>
        <end position="390"/>
    </location>
</feature>
<name>A0A9P6MWD3_9FUNG</name>
<feature type="compositionally biased region" description="Polar residues" evidence="1">
    <location>
        <begin position="373"/>
        <end position="385"/>
    </location>
</feature>
<evidence type="ECO:0000256" key="2">
    <source>
        <dbReference type="SAM" id="Phobius"/>
    </source>
</evidence>
<keyword evidence="2" id="KW-0812">Transmembrane</keyword>
<proteinExistence type="predicted"/>
<organism evidence="3 4">
    <name type="scientific">Entomortierella chlamydospora</name>
    <dbReference type="NCBI Taxonomy" id="101097"/>
    <lineage>
        <taxon>Eukaryota</taxon>
        <taxon>Fungi</taxon>
        <taxon>Fungi incertae sedis</taxon>
        <taxon>Mucoromycota</taxon>
        <taxon>Mortierellomycotina</taxon>
        <taxon>Mortierellomycetes</taxon>
        <taxon>Mortierellales</taxon>
        <taxon>Mortierellaceae</taxon>
        <taxon>Entomortierella</taxon>
    </lineage>
</organism>
<evidence type="ECO:0000313" key="4">
    <source>
        <dbReference type="Proteomes" id="UP000703661"/>
    </source>
</evidence>
<evidence type="ECO:0000313" key="3">
    <source>
        <dbReference type="EMBL" id="KAG0015355.1"/>
    </source>
</evidence>
<keyword evidence="2" id="KW-0472">Membrane</keyword>
<feature type="transmembrane region" description="Helical" evidence="2">
    <location>
        <begin position="432"/>
        <end position="451"/>
    </location>
</feature>
<comment type="caution">
    <text evidence="3">The sequence shown here is derived from an EMBL/GenBank/DDBJ whole genome shotgun (WGS) entry which is preliminary data.</text>
</comment>
<protein>
    <submittedName>
        <fullName evidence="3">Uncharacterized protein</fullName>
    </submittedName>
</protein>
<feature type="compositionally biased region" description="Low complexity" evidence="1">
    <location>
        <begin position="35"/>
        <end position="68"/>
    </location>
</feature>
<reference evidence="3" key="1">
    <citation type="journal article" date="2020" name="Fungal Divers.">
        <title>Resolving the Mortierellaceae phylogeny through synthesis of multi-gene phylogenetics and phylogenomics.</title>
        <authorList>
            <person name="Vandepol N."/>
            <person name="Liber J."/>
            <person name="Desiro A."/>
            <person name="Na H."/>
            <person name="Kennedy M."/>
            <person name="Barry K."/>
            <person name="Grigoriev I.V."/>
            <person name="Miller A.N."/>
            <person name="O'Donnell K."/>
            <person name="Stajich J.E."/>
            <person name="Bonito G."/>
        </authorList>
    </citation>
    <scope>NUCLEOTIDE SEQUENCE</scope>
    <source>
        <strain evidence="3">NRRL 2769</strain>
    </source>
</reference>
<sequence>MTTSSVLTPPYSPFLVPSDMRNTKTLAFAAPPPLSSSSSEISESASAPASGTSTPTSSTTSSLLPHDPSSNNPFSRILVLYHKATSTLLLRQLAIAYSTCVEALELLATTNKAYGLDQVTESLSTRRSYFLLKQKLWILNITVFEAMLSDRVEVKHDIANRGRAGLRRRLLGTSKENPEKLIKDLWRRVMEDYGGLEGDVDGQVMVAFTLLCINQKLHILARQATEAYLATIPEGMLIHLEAAAGALTIVQRGIKDPLMVQYERLIELYVVHVLSKLHEWEYARQFLESNSVLSDSTKQVYSTILNRLQKKSTRPKKAVVKDHTAATLNPSTSASSMASTSSSVNLGSVKASILSPVATSKMESTLPKKEVNSPGSLTRAHSQGLPSKEHVSAGLVPSRTTMGEVSASTFQGRFWILLQHYVDQIRSARSRIGANQMMVIVGIVVFLSTLSQSRLRASNAMQIVVERLMQR</sequence>
<accession>A0A9P6MWD3</accession>
<dbReference type="AlphaFoldDB" id="A0A9P6MWD3"/>
<feature type="region of interest" description="Disordered" evidence="1">
    <location>
        <begin position="312"/>
        <end position="340"/>
    </location>
</feature>
<dbReference type="Proteomes" id="UP000703661">
    <property type="component" value="Unassembled WGS sequence"/>
</dbReference>
<feature type="region of interest" description="Disordered" evidence="1">
    <location>
        <begin position="27"/>
        <end position="68"/>
    </location>
</feature>
<feature type="compositionally biased region" description="Low complexity" evidence="1">
    <location>
        <begin position="331"/>
        <end position="340"/>
    </location>
</feature>
<keyword evidence="4" id="KW-1185">Reference proteome</keyword>
<evidence type="ECO:0000256" key="1">
    <source>
        <dbReference type="SAM" id="MobiDB-lite"/>
    </source>
</evidence>